<dbReference type="Proteomes" id="UP000216345">
    <property type="component" value="Unassembled WGS sequence"/>
</dbReference>
<gene>
    <name evidence="2" type="ORF">CEV32_4773</name>
</gene>
<sequence length="80" mass="8467">MEKALAGLVTVAAILFFAPLIGVLFGAFSGWVVGFFFTETVQSFLTALGVNAGHLSLWQIGAALGFIGGFFRPTVFRAKP</sequence>
<comment type="caution">
    <text evidence="2">The sequence shown here is derived from an EMBL/GenBank/DDBJ whole genome shotgun (WGS) entry which is preliminary data.</text>
</comment>
<evidence type="ECO:0000256" key="1">
    <source>
        <dbReference type="SAM" id="Phobius"/>
    </source>
</evidence>
<keyword evidence="1" id="KW-0812">Transmembrane</keyword>
<accession>A0A256FL47</accession>
<keyword evidence="1" id="KW-0472">Membrane</keyword>
<evidence type="ECO:0000313" key="2">
    <source>
        <dbReference type="EMBL" id="OYR15498.1"/>
    </source>
</evidence>
<dbReference type="RefSeq" id="WP_094576235.1">
    <property type="nucleotide sequence ID" value="NZ_JBHEEL010000008.1"/>
</dbReference>
<keyword evidence="3" id="KW-1185">Reference proteome</keyword>
<organism evidence="2 3">
    <name type="scientific">Brucella rhizosphaerae</name>
    <dbReference type="NCBI Taxonomy" id="571254"/>
    <lineage>
        <taxon>Bacteria</taxon>
        <taxon>Pseudomonadati</taxon>
        <taxon>Pseudomonadota</taxon>
        <taxon>Alphaproteobacteria</taxon>
        <taxon>Hyphomicrobiales</taxon>
        <taxon>Brucellaceae</taxon>
        <taxon>Brucella/Ochrobactrum group</taxon>
        <taxon>Brucella</taxon>
    </lineage>
</organism>
<keyword evidence="1" id="KW-1133">Transmembrane helix</keyword>
<dbReference type="EMBL" id="NNRK01000025">
    <property type="protein sequence ID" value="OYR15498.1"/>
    <property type="molecule type" value="Genomic_DNA"/>
</dbReference>
<name>A0A256FL47_9HYPH</name>
<dbReference type="OrthoDB" id="8454651at2"/>
<reference evidence="2 3" key="1">
    <citation type="submission" date="2017-07" db="EMBL/GenBank/DDBJ databases">
        <title>Phylogenetic study on the rhizospheric bacterium Ochrobactrum sp. A44.</title>
        <authorList>
            <person name="Krzyzanowska D.M."/>
            <person name="Ossowicki A."/>
            <person name="Rajewska M."/>
            <person name="Maciag T."/>
            <person name="Kaczynski Z."/>
            <person name="Czerwicka M."/>
            <person name="Jafra S."/>
        </authorList>
    </citation>
    <scope>NUCLEOTIDE SEQUENCE [LARGE SCALE GENOMIC DNA]</scope>
    <source>
        <strain evidence="2 3">PR17</strain>
    </source>
</reference>
<feature type="transmembrane region" description="Helical" evidence="1">
    <location>
        <begin position="12"/>
        <end position="37"/>
    </location>
</feature>
<dbReference type="AlphaFoldDB" id="A0A256FL47"/>
<proteinExistence type="predicted"/>
<protein>
    <submittedName>
        <fullName evidence="2">Putative membrane protein</fullName>
    </submittedName>
</protein>
<evidence type="ECO:0000313" key="3">
    <source>
        <dbReference type="Proteomes" id="UP000216345"/>
    </source>
</evidence>
<feature type="transmembrane region" description="Helical" evidence="1">
    <location>
        <begin position="57"/>
        <end position="75"/>
    </location>
</feature>